<proteinExistence type="predicted"/>
<evidence type="ECO:0000256" key="2">
    <source>
        <dbReference type="PROSITE-ProRule" id="PRU00259"/>
    </source>
</evidence>
<dbReference type="AlphaFoldDB" id="A0A9Q0JJK9"/>
<reference evidence="5" key="1">
    <citation type="submission" date="2022-02" db="EMBL/GenBank/DDBJ databases">
        <authorList>
            <person name="Henning P.M."/>
            <person name="McCubbin A.G."/>
            <person name="Shore J.S."/>
        </authorList>
    </citation>
    <scope>NUCLEOTIDE SEQUENCE</scope>
    <source>
        <strain evidence="5">F60SS</strain>
        <tissue evidence="5">Leaves</tissue>
    </source>
</reference>
<protein>
    <recommendedName>
        <fullName evidence="4">DUF7792 domain-containing protein</fullName>
    </recommendedName>
</protein>
<feature type="region of interest" description="Disordered" evidence="3">
    <location>
        <begin position="336"/>
        <end position="359"/>
    </location>
</feature>
<evidence type="ECO:0000256" key="3">
    <source>
        <dbReference type="SAM" id="MobiDB-lite"/>
    </source>
</evidence>
<dbReference type="InterPro" id="IPR056694">
    <property type="entry name" value="DUF7792"/>
</dbReference>
<dbReference type="SUPFAM" id="SSF48371">
    <property type="entry name" value="ARM repeat"/>
    <property type="match status" value="1"/>
</dbReference>
<feature type="repeat" description="ARM" evidence="2">
    <location>
        <begin position="188"/>
        <end position="231"/>
    </location>
</feature>
<dbReference type="Pfam" id="PF25055">
    <property type="entry name" value="DUF7792"/>
    <property type="match status" value="1"/>
</dbReference>
<evidence type="ECO:0000256" key="1">
    <source>
        <dbReference type="ARBA" id="ARBA00022737"/>
    </source>
</evidence>
<feature type="domain" description="DUF7792" evidence="4">
    <location>
        <begin position="7"/>
        <end position="126"/>
    </location>
</feature>
<name>A0A9Q0JJK9_9ROSI</name>
<evidence type="ECO:0000313" key="6">
    <source>
        <dbReference type="Proteomes" id="UP001141552"/>
    </source>
</evidence>
<organism evidence="5 6">
    <name type="scientific">Turnera subulata</name>
    <dbReference type="NCBI Taxonomy" id="218843"/>
    <lineage>
        <taxon>Eukaryota</taxon>
        <taxon>Viridiplantae</taxon>
        <taxon>Streptophyta</taxon>
        <taxon>Embryophyta</taxon>
        <taxon>Tracheophyta</taxon>
        <taxon>Spermatophyta</taxon>
        <taxon>Magnoliopsida</taxon>
        <taxon>eudicotyledons</taxon>
        <taxon>Gunneridae</taxon>
        <taxon>Pentapetalae</taxon>
        <taxon>rosids</taxon>
        <taxon>fabids</taxon>
        <taxon>Malpighiales</taxon>
        <taxon>Passifloraceae</taxon>
        <taxon>Turnera</taxon>
    </lineage>
</organism>
<evidence type="ECO:0000259" key="4">
    <source>
        <dbReference type="Pfam" id="PF25055"/>
    </source>
</evidence>
<dbReference type="InterPro" id="IPR000225">
    <property type="entry name" value="Armadillo"/>
</dbReference>
<dbReference type="Pfam" id="PF00514">
    <property type="entry name" value="Arm"/>
    <property type="match status" value="1"/>
</dbReference>
<dbReference type="PROSITE" id="PS50176">
    <property type="entry name" value="ARM_REPEAT"/>
    <property type="match status" value="1"/>
</dbReference>
<dbReference type="PANTHER" id="PTHR46168:SF1">
    <property type="entry name" value="ARMADILLO REPEAT ONLY 4"/>
    <property type="match status" value="1"/>
</dbReference>
<dbReference type="InterPro" id="IPR011989">
    <property type="entry name" value="ARM-like"/>
</dbReference>
<keyword evidence="1" id="KW-0677">Repeat</keyword>
<dbReference type="InterPro" id="IPR036537">
    <property type="entry name" value="Adaptor_Cbl_N_dom_sf"/>
</dbReference>
<reference evidence="5" key="2">
    <citation type="journal article" date="2023" name="Plants (Basel)">
        <title>Annotation of the Turnera subulata (Passifloraceae) Draft Genome Reveals the S-Locus Evolved after the Divergence of Turneroideae from Passifloroideae in a Stepwise Manner.</title>
        <authorList>
            <person name="Henning P.M."/>
            <person name="Roalson E.H."/>
            <person name="Mir W."/>
            <person name="McCubbin A.G."/>
            <person name="Shore J.S."/>
        </authorList>
    </citation>
    <scope>NUCLEOTIDE SEQUENCE</scope>
    <source>
        <strain evidence="5">F60SS</strain>
    </source>
</reference>
<accession>A0A9Q0JJK9</accession>
<sequence length="610" mass="67355">MEDQRVEEELTRAIVLAERVRTAVDEAGSYKADCIQVGRHVDTLTDKLRSLVRFTSSAQSFYERPVRRVVAEVCTNLGRALALLRKCKGRSVLRRVVSIISAADFRKVVFHLEASAGDMKWLASVLDSNNCDVTLPPVASNDPILAWVWSSVCAICIGSLAEKIAAASRLAALAGDNDRNKKIIVEEGAVPPLLKLLNESASPEAQIAAATGLLYLSNEEERVRTIVDALGIPLIVKVLGDSPMRVQTWVARLVARMSEFDSIAQCDFARENAIRPLVTLLSFETFSDDQMMMSQGKQSIHSLVKINMEMEKHTVVVDGKNSVPNHHYRPYTSSFSSFHLDGGGRGGSNRKERENERPEVKRMLKISCAEALWMLARGNVLNSKRITETKGLLCLAKLVETEEGELRYNCLMTIEEITAAAEFNADLRRAAFRPNSPAAKAVVDQLLRLMKESDNPALQIPAVRSLGSLARTFPARENRVIGPLVTHLGNRSQEVAAEAAIALGKFACPDNFLHEVHSNAIVELNAVPVLMRLLRGNDRAQLHSLILLCYLALHATNNAATEQARLLTALEGLDKALLANSELRELVSKTIYHINLYHAGPHSQRLLYVH</sequence>
<dbReference type="InterPro" id="IPR016024">
    <property type="entry name" value="ARM-type_fold"/>
</dbReference>
<gene>
    <name evidence="5" type="ORF">Tsubulata_030452</name>
</gene>
<dbReference type="Proteomes" id="UP001141552">
    <property type="component" value="Unassembled WGS sequence"/>
</dbReference>
<comment type="caution">
    <text evidence="5">The sequence shown here is derived from an EMBL/GenBank/DDBJ whole genome shotgun (WGS) entry which is preliminary data.</text>
</comment>
<dbReference type="Gene3D" id="1.20.930.20">
    <property type="entry name" value="Adaptor protein Cbl, N-terminal domain"/>
    <property type="match status" value="1"/>
</dbReference>
<evidence type="ECO:0000313" key="5">
    <source>
        <dbReference type="EMBL" id="KAJ4843437.1"/>
    </source>
</evidence>
<feature type="compositionally biased region" description="Basic and acidic residues" evidence="3">
    <location>
        <begin position="349"/>
        <end position="359"/>
    </location>
</feature>
<keyword evidence="6" id="KW-1185">Reference proteome</keyword>
<dbReference type="PANTHER" id="PTHR46168">
    <property type="entry name" value="ARMADILLO REPEAT ONLY 4"/>
    <property type="match status" value="1"/>
</dbReference>
<dbReference type="EMBL" id="JAKUCV010002236">
    <property type="protein sequence ID" value="KAJ4843437.1"/>
    <property type="molecule type" value="Genomic_DNA"/>
</dbReference>
<dbReference type="SMART" id="SM00185">
    <property type="entry name" value="ARM"/>
    <property type="match status" value="5"/>
</dbReference>
<dbReference type="OrthoDB" id="1683831at2759"/>
<dbReference type="GO" id="GO:0007166">
    <property type="term" value="P:cell surface receptor signaling pathway"/>
    <property type="evidence" value="ECO:0007669"/>
    <property type="project" value="InterPro"/>
</dbReference>
<dbReference type="Gene3D" id="1.25.10.10">
    <property type="entry name" value="Leucine-rich Repeat Variant"/>
    <property type="match status" value="2"/>
</dbReference>